<organism evidence="1 2">
    <name type="scientific">Athelia psychrophila</name>
    <dbReference type="NCBI Taxonomy" id="1759441"/>
    <lineage>
        <taxon>Eukaryota</taxon>
        <taxon>Fungi</taxon>
        <taxon>Dikarya</taxon>
        <taxon>Basidiomycota</taxon>
        <taxon>Agaricomycotina</taxon>
        <taxon>Agaricomycetes</taxon>
        <taxon>Agaricomycetidae</taxon>
        <taxon>Atheliales</taxon>
        <taxon>Atheliaceae</taxon>
        <taxon>Athelia</taxon>
    </lineage>
</organism>
<gene>
    <name evidence="1" type="ORF">FIBSPDRAFT_886324</name>
</gene>
<evidence type="ECO:0000313" key="1">
    <source>
        <dbReference type="EMBL" id="KZP27774.1"/>
    </source>
</evidence>
<sequence length="297" mass="31746">MSIARIETRRTGLALKSVWAEQRPGRTELERAYVMTQHVNFADGNPPDGVSVQVRMVRARAGQNRATRTETRRTGLAFKSVWSEQRPGRTELVRAYGMTQHVNHADGNPPDGMETRRTALAFSSVWSEHGPGRIKLESDYVMTQHVNRVDGNPSDSLLLPPAIIPSGSAIANCGVVAPIWPVSGACAAAVNCGAVVSPLLPIAAWWSRDHTFGLGCRQLRRGRVTTTANCGMVVPIWPLSGSCAAVVNCGAARVTTVAKCGMVVTSLRHPAPITSGSAVVNCGAVGRPPLPIAAWWS</sequence>
<evidence type="ECO:0000313" key="2">
    <source>
        <dbReference type="Proteomes" id="UP000076532"/>
    </source>
</evidence>
<name>A0A166R0U0_9AGAM</name>
<protein>
    <submittedName>
        <fullName evidence="1">Uncharacterized protein</fullName>
    </submittedName>
</protein>
<dbReference type="EMBL" id="KV417507">
    <property type="protein sequence ID" value="KZP27774.1"/>
    <property type="molecule type" value="Genomic_DNA"/>
</dbReference>
<dbReference type="Proteomes" id="UP000076532">
    <property type="component" value="Unassembled WGS sequence"/>
</dbReference>
<proteinExistence type="predicted"/>
<reference evidence="1 2" key="1">
    <citation type="journal article" date="2016" name="Mol. Biol. Evol.">
        <title>Comparative Genomics of Early-Diverging Mushroom-Forming Fungi Provides Insights into the Origins of Lignocellulose Decay Capabilities.</title>
        <authorList>
            <person name="Nagy L.G."/>
            <person name="Riley R."/>
            <person name="Tritt A."/>
            <person name="Adam C."/>
            <person name="Daum C."/>
            <person name="Floudas D."/>
            <person name="Sun H."/>
            <person name="Yadav J.S."/>
            <person name="Pangilinan J."/>
            <person name="Larsson K.H."/>
            <person name="Matsuura K."/>
            <person name="Barry K."/>
            <person name="Labutti K."/>
            <person name="Kuo R."/>
            <person name="Ohm R.A."/>
            <person name="Bhattacharya S.S."/>
            <person name="Shirouzu T."/>
            <person name="Yoshinaga Y."/>
            <person name="Martin F.M."/>
            <person name="Grigoriev I.V."/>
            <person name="Hibbett D.S."/>
        </authorList>
    </citation>
    <scope>NUCLEOTIDE SEQUENCE [LARGE SCALE GENOMIC DNA]</scope>
    <source>
        <strain evidence="1 2">CBS 109695</strain>
    </source>
</reference>
<accession>A0A166R0U0</accession>
<keyword evidence="2" id="KW-1185">Reference proteome</keyword>
<dbReference type="AlphaFoldDB" id="A0A166R0U0"/>